<proteinExistence type="predicted"/>
<keyword evidence="2" id="KW-1003">Cell membrane</keyword>
<organism evidence="9 10">
    <name type="scientific">Leifsonia stereocauli</name>
    <dbReference type="NCBI Taxonomy" id="3134136"/>
    <lineage>
        <taxon>Bacteria</taxon>
        <taxon>Bacillati</taxon>
        <taxon>Actinomycetota</taxon>
        <taxon>Actinomycetes</taxon>
        <taxon>Micrococcales</taxon>
        <taxon>Microbacteriaceae</taxon>
        <taxon>Leifsonia</taxon>
    </lineage>
</organism>
<evidence type="ECO:0000256" key="4">
    <source>
        <dbReference type="ARBA" id="ARBA00022989"/>
    </source>
</evidence>
<protein>
    <submittedName>
        <fullName evidence="9">PLD nuclease N-terminal domain-containing protein</fullName>
    </submittedName>
</protein>
<keyword evidence="4 7" id="KW-1133">Transmembrane helix</keyword>
<dbReference type="Pfam" id="PF13396">
    <property type="entry name" value="PLDc_N"/>
    <property type="match status" value="1"/>
</dbReference>
<reference evidence="9 10" key="1">
    <citation type="submission" date="2024-03" db="EMBL/GenBank/DDBJ databases">
        <title>YIM 134122 draft genome.</title>
        <authorList>
            <person name="Zuo S."/>
            <person name="Xiong L."/>
        </authorList>
    </citation>
    <scope>NUCLEOTIDE SEQUENCE [LARGE SCALE GENOMIC DNA]</scope>
    <source>
        <strain evidence="9 10">YIM 134122</strain>
    </source>
</reference>
<evidence type="ECO:0000256" key="5">
    <source>
        <dbReference type="ARBA" id="ARBA00023136"/>
    </source>
</evidence>
<evidence type="ECO:0000313" key="10">
    <source>
        <dbReference type="Proteomes" id="UP001425155"/>
    </source>
</evidence>
<sequence length="119" mass="13738">MPMLFSFVVLIAMVFALVDIITRDTWLVKHLPKFAWVLLVIFIPFVGTILWFAIGREYPASVSRPRMSWGADAAPARPVPSDTRSTEQQLADLEREVEYERMRAELEALKRQDRSELSE</sequence>
<evidence type="ECO:0000259" key="8">
    <source>
        <dbReference type="Pfam" id="PF13396"/>
    </source>
</evidence>
<dbReference type="EMBL" id="JBCLVG010000002">
    <property type="protein sequence ID" value="MEN1947492.1"/>
    <property type="molecule type" value="Genomic_DNA"/>
</dbReference>
<feature type="region of interest" description="Disordered" evidence="6">
    <location>
        <begin position="68"/>
        <end position="88"/>
    </location>
</feature>
<feature type="domain" description="Cardiolipin synthase N-terminal" evidence="8">
    <location>
        <begin position="11"/>
        <end position="56"/>
    </location>
</feature>
<evidence type="ECO:0000256" key="1">
    <source>
        <dbReference type="ARBA" id="ARBA00004651"/>
    </source>
</evidence>
<feature type="transmembrane region" description="Helical" evidence="7">
    <location>
        <begin position="34"/>
        <end position="54"/>
    </location>
</feature>
<evidence type="ECO:0000256" key="6">
    <source>
        <dbReference type="SAM" id="MobiDB-lite"/>
    </source>
</evidence>
<keyword evidence="10" id="KW-1185">Reference proteome</keyword>
<name>A0ABU9W666_9MICO</name>
<dbReference type="RefSeq" id="WP_342114761.1">
    <property type="nucleotide sequence ID" value="NZ_JBCAUN010000002.1"/>
</dbReference>
<evidence type="ECO:0000256" key="3">
    <source>
        <dbReference type="ARBA" id="ARBA00022692"/>
    </source>
</evidence>
<keyword evidence="5 7" id="KW-0472">Membrane</keyword>
<gene>
    <name evidence="9" type="ORF">WJX64_13110</name>
</gene>
<comment type="subcellular location">
    <subcellularLocation>
        <location evidence="1">Cell membrane</location>
        <topology evidence="1">Multi-pass membrane protein</topology>
    </subcellularLocation>
</comment>
<dbReference type="InterPro" id="IPR027379">
    <property type="entry name" value="CLS_N"/>
</dbReference>
<keyword evidence="3 7" id="KW-0812">Transmembrane</keyword>
<dbReference type="Proteomes" id="UP001425155">
    <property type="component" value="Unassembled WGS sequence"/>
</dbReference>
<evidence type="ECO:0000313" key="9">
    <source>
        <dbReference type="EMBL" id="MEN1947492.1"/>
    </source>
</evidence>
<comment type="caution">
    <text evidence="9">The sequence shown here is derived from an EMBL/GenBank/DDBJ whole genome shotgun (WGS) entry which is preliminary data.</text>
</comment>
<evidence type="ECO:0000256" key="2">
    <source>
        <dbReference type="ARBA" id="ARBA00022475"/>
    </source>
</evidence>
<accession>A0ABU9W666</accession>
<evidence type="ECO:0000256" key="7">
    <source>
        <dbReference type="SAM" id="Phobius"/>
    </source>
</evidence>